<evidence type="ECO:0008006" key="4">
    <source>
        <dbReference type="Google" id="ProtNLM"/>
    </source>
</evidence>
<evidence type="ECO:0000256" key="1">
    <source>
        <dbReference type="SAM" id="MobiDB-lite"/>
    </source>
</evidence>
<evidence type="ECO:0000313" key="2">
    <source>
        <dbReference type="EMBL" id="CZS97185.1"/>
    </source>
</evidence>
<proteinExistence type="predicted"/>
<dbReference type="EMBL" id="FJUX01000030">
    <property type="protein sequence ID" value="CZS97185.1"/>
    <property type="molecule type" value="Genomic_DNA"/>
</dbReference>
<dbReference type="Proteomes" id="UP000178912">
    <property type="component" value="Unassembled WGS sequence"/>
</dbReference>
<feature type="region of interest" description="Disordered" evidence="1">
    <location>
        <begin position="61"/>
        <end position="87"/>
    </location>
</feature>
<dbReference type="AlphaFoldDB" id="A0A1E1KGK5"/>
<organism evidence="2 3">
    <name type="scientific">Rhynchosporium agropyri</name>
    <dbReference type="NCBI Taxonomy" id="914238"/>
    <lineage>
        <taxon>Eukaryota</taxon>
        <taxon>Fungi</taxon>
        <taxon>Dikarya</taxon>
        <taxon>Ascomycota</taxon>
        <taxon>Pezizomycotina</taxon>
        <taxon>Leotiomycetes</taxon>
        <taxon>Helotiales</taxon>
        <taxon>Ploettnerulaceae</taxon>
        <taxon>Rhynchosporium</taxon>
    </lineage>
</organism>
<sequence length="129" mass="15230">MNQVVEAYLRCYINYQQNNWVELLLLAEFVYNSSTTEITKVILFFANYGYEPVAYREPNVTVKDNDTAPEKNAHYYNKNRSQEPTLQEGDRVYLLRKNINTQRPSDKLDHKKLGPFKIKRVKGPLNRDL</sequence>
<dbReference type="Gene3D" id="3.30.420.10">
    <property type="entry name" value="Ribonuclease H-like superfamily/Ribonuclease H"/>
    <property type="match status" value="1"/>
</dbReference>
<dbReference type="OrthoDB" id="3929326at2759"/>
<dbReference type="GO" id="GO:0003676">
    <property type="term" value="F:nucleic acid binding"/>
    <property type="evidence" value="ECO:0007669"/>
    <property type="project" value="InterPro"/>
</dbReference>
<name>A0A1E1KGK5_9HELO</name>
<keyword evidence="3" id="KW-1185">Reference proteome</keyword>
<protein>
    <recommendedName>
        <fullName evidence="4">Integrase catalytic domain-containing protein</fullName>
    </recommendedName>
</protein>
<accession>A0A1E1KGK5</accession>
<evidence type="ECO:0000313" key="3">
    <source>
        <dbReference type="Proteomes" id="UP000178912"/>
    </source>
</evidence>
<reference evidence="3" key="1">
    <citation type="submission" date="2016-03" db="EMBL/GenBank/DDBJ databases">
        <authorList>
            <person name="Guldener U."/>
        </authorList>
    </citation>
    <scope>NUCLEOTIDE SEQUENCE [LARGE SCALE GENOMIC DNA]</scope>
    <source>
        <strain evidence="3">04CH-RAC-A.6.1</strain>
    </source>
</reference>
<dbReference type="InterPro" id="IPR036397">
    <property type="entry name" value="RNaseH_sf"/>
</dbReference>
<feature type="compositionally biased region" description="Basic and acidic residues" evidence="1">
    <location>
        <begin position="63"/>
        <end position="73"/>
    </location>
</feature>
<gene>
    <name evidence="2" type="ORF">RAG0_06338</name>
</gene>